<accession>A0A1I2UFD7</accession>
<proteinExistence type="inferred from homology"/>
<evidence type="ECO:0000256" key="1">
    <source>
        <dbReference type="ARBA" id="ARBA00004635"/>
    </source>
</evidence>
<keyword evidence="11" id="KW-1185">Reference proteome</keyword>
<evidence type="ECO:0000256" key="4">
    <source>
        <dbReference type="ARBA" id="ARBA00022729"/>
    </source>
</evidence>
<dbReference type="InterPro" id="IPR008844">
    <property type="entry name" value="Spore_GerAC-like"/>
</dbReference>
<dbReference type="Proteomes" id="UP000199337">
    <property type="component" value="Unassembled WGS sequence"/>
</dbReference>
<dbReference type="PANTHER" id="PTHR35789:SF1">
    <property type="entry name" value="SPORE GERMINATION PROTEIN B3"/>
    <property type="match status" value="1"/>
</dbReference>
<keyword evidence="3" id="KW-0309">Germination</keyword>
<name>A0A1I2UFD7_9FIRM</name>
<dbReference type="AlphaFoldDB" id="A0A1I2UFD7"/>
<evidence type="ECO:0000313" key="11">
    <source>
        <dbReference type="Proteomes" id="UP000199337"/>
    </source>
</evidence>
<dbReference type="GO" id="GO:0009847">
    <property type="term" value="P:spore germination"/>
    <property type="evidence" value="ECO:0007669"/>
    <property type="project" value="InterPro"/>
</dbReference>
<evidence type="ECO:0000259" key="8">
    <source>
        <dbReference type="Pfam" id="PF05504"/>
    </source>
</evidence>
<evidence type="ECO:0000256" key="3">
    <source>
        <dbReference type="ARBA" id="ARBA00022544"/>
    </source>
</evidence>
<dbReference type="Pfam" id="PF05504">
    <property type="entry name" value="Spore_GerAC"/>
    <property type="match status" value="1"/>
</dbReference>
<dbReference type="InterPro" id="IPR057336">
    <property type="entry name" value="GerAC_N"/>
</dbReference>
<gene>
    <name evidence="10" type="ORF">SAMN05660649_02593</name>
</gene>
<sequence>MKRAISLLLIGFLLLLIPGCYDYNDPDEIAWVLAIGLDKGKQNNLTITTVVAVPKNIAGGGGGQPASGGGGGGGFFTVSMEAPTFLSALELLDSVVDRRADLSHIKWVVFSRALAEEGLTKYMDTLVRFHQFRRTSYVIICEGGAEDFLSKGVPKLEDNVGKYYELLQRGWRYTEFIPFDNFEYFYIKSEMPGVAPLGILASLNREAPVYNNNSPKANGIYQAGKIPREGGGELEFMGAAIFKEGKMVGTLNGNQVGVQKIFEGTMKRTFIDVPDPEHRNDYIIVEVKPRQSPKVNVQIVDGYPHIAVDVQMEGGVVGIQSRENYITPARLYIIEDAVEKSLYRDINETMVKSMDLKADFLGFGLHAKKLFLTWPEWVAYNWDEKYPEATFDIKVDYKVRRAGLLHEIVPIQ</sequence>
<evidence type="ECO:0000259" key="9">
    <source>
        <dbReference type="Pfam" id="PF25198"/>
    </source>
</evidence>
<feature type="domain" description="Spore germination protein N-terminal" evidence="9">
    <location>
        <begin position="22"/>
        <end position="193"/>
    </location>
</feature>
<dbReference type="STRING" id="341036.SAMN05660649_02593"/>
<dbReference type="NCBIfam" id="TIGR02887">
    <property type="entry name" value="spore_ger_x_C"/>
    <property type="match status" value="1"/>
</dbReference>
<dbReference type="InterPro" id="IPR038501">
    <property type="entry name" value="Spore_GerAC_C_sf"/>
</dbReference>
<evidence type="ECO:0000256" key="6">
    <source>
        <dbReference type="ARBA" id="ARBA00023139"/>
    </source>
</evidence>
<keyword evidence="5" id="KW-0472">Membrane</keyword>
<feature type="domain" description="Spore germination GerAC-like C-terminal" evidence="8">
    <location>
        <begin position="237"/>
        <end position="403"/>
    </location>
</feature>
<evidence type="ECO:0000256" key="7">
    <source>
        <dbReference type="ARBA" id="ARBA00023288"/>
    </source>
</evidence>
<dbReference type="RefSeq" id="WP_165613509.1">
    <property type="nucleotide sequence ID" value="NZ_FOOX01000009.1"/>
</dbReference>
<protein>
    <submittedName>
        <fullName evidence="10">Spore germination B3/ GerAC like, C-terminal</fullName>
    </submittedName>
</protein>
<dbReference type="PANTHER" id="PTHR35789">
    <property type="entry name" value="SPORE GERMINATION PROTEIN B3"/>
    <property type="match status" value="1"/>
</dbReference>
<evidence type="ECO:0000313" key="10">
    <source>
        <dbReference type="EMBL" id="SFG75892.1"/>
    </source>
</evidence>
<keyword evidence="7" id="KW-0449">Lipoprotein</keyword>
<comment type="subcellular location">
    <subcellularLocation>
        <location evidence="1">Membrane</location>
        <topology evidence="1">Lipid-anchor</topology>
    </subcellularLocation>
</comment>
<dbReference type="InterPro" id="IPR046953">
    <property type="entry name" value="Spore_GerAC-like_C"/>
</dbReference>
<keyword evidence="4" id="KW-0732">Signal</keyword>
<keyword evidence="6" id="KW-0564">Palmitate</keyword>
<reference evidence="11" key="1">
    <citation type="submission" date="2016-10" db="EMBL/GenBank/DDBJ databases">
        <authorList>
            <person name="Varghese N."/>
            <person name="Submissions S."/>
        </authorList>
    </citation>
    <scope>NUCLEOTIDE SEQUENCE [LARGE SCALE GENOMIC DNA]</scope>
    <source>
        <strain evidence="11">DSM 17038</strain>
    </source>
</reference>
<evidence type="ECO:0000256" key="2">
    <source>
        <dbReference type="ARBA" id="ARBA00007886"/>
    </source>
</evidence>
<organism evidence="10 11">
    <name type="scientific">Desulfotruncus arcticus DSM 17038</name>
    <dbReference type="NCBI Taxonomy" id="1121424"/>
    <lineage>
        <taxon>Bacteria</taxon>
        <taxon>Bacillati</taxon>
        <taxon>Bacillota</taxon>
        <taxon>Clostridia</taxon>
        <taxon>Eubacteriales</taxon>
        <taxon>Desulfallaceae</taxon>
        <taxon>Desulfotruncus</taxon>
    </lineage>
</organism>
<dbReference type="EMBL" id="FOOX01000009">
    <property type="protein sequence ID" value="SFG75892.1"/>
    <property type="molecule type" value="Genomic_DNA"/>
</dbReference>
<dbReference type="Pfam" id="PF25198">
    <property type="entry name" value="Spore_GerAC_N"/>
    <property type="match status" value="1"/>
</dbReference>
<comment type="similarity">
    <text evidence="2">Belongs to the GerABKC lipoprotein family.</text>
</comment>
<dbReference type="GO" id="GO:0016020">
    <property type="term" value="C:membrane"/>
    <property type="evidence" value="ECO:0007669"/>
    <property type="project" value="UniProtKB-SubCell"/>
</dbReference>
<dbReference type="Gene3D" id="3.30.300.210">
    <property type="entry name" value="Nutrient germinant receptor protein C, domain 3"/>
    <property type="match status" value="1"/>
</dbReference>
<evidence type="ECO:0000256" key="5">
    <source>
        <dbReference type="ARBA" id="ARBA00023136"/>
    </source>
</evidence>